<evidence type="ECO:0000256" key="1">
    <source>
        <dbReference type="ARBA" id="ARBA00001946"/>
    </source>
</evidence>
<accession>A0A6L5Z2T4</accession>
<evidence type="ECO:0000256" key="2">
    <source>
        <dbReference type="ARBA" id="ARBA00022723"/>
    </source>
</evidence>
<feature type="domain" description="Ribulose bisphosphate carboxylase large subunit C-terminal" evidence="5">
    <location>
        <begin position="137"/>
        <end position="414"/>
    </location>
</feature>
<organism evidence="7 8">
    <name type="scientific">Halovulum marinum</name>
    <dbReference type="NCBI Taxonomy" id="2662447"/>
    <lineage>
        <taxon>Bacteria</taxon>
        <taxon>Pseudomonadati</taxon>
        <taxon>Pseudomonadota</taxon>
        <taxon>Alphaproteobacteria</taxon>
        <taxon>Rhodobacterales</taxon>
        <taxon>Paracoccaceae</taxon>
        <taxon>Halovulum</taxon>
    </lineage>
</organism>
<dbReference type="SFLD" id="SFLDG00301">
    <property type="entry name" value="RuBisCO-like_proteins"/>
    <property type="match status" value="1"/>
</dbReference>
<dbReference type="EMBL" id="WIND01000008">
    <property type="protein sequence ID" value="MSU90322.1"/>
    <property type="molecule type" value="Genomic_DNA"/>
</dbReference>
<dbReference type="SUPFAM" id="SSF51649">
    <property type="entry name" value="RuBisCo, C-terminal domain"/>
    <property type="match status" value="1"/>
</dbReference>
<dbReference type="GO" id="GO:0000287">
    <property type="term" value="F:magnesium ion binding"/>
    <property type="evidence" value="ECO:0007669"/>
    <property type="project" value="InterPro"/>
</dbReference>
<dbReference type="PROSITE" id="PS00157">
    <property type="entry name" value="RUBISCO_LARGE"/>
    <property type="match status" value="1"/>
</dbReference>
<comment type="cofactor">
    <cofactor evidence="1">
        <name>Mg(2+)</name>
        <dbReference type="ChEBI" id="CHEBI:18420"/>
    </cofactor>
</comment>
<reference evidence="7 8" key="1">
    <citation type="submission" date="2019-10" db="EMBL/GenBank/DDBJ databases">
        <title>Cognatihalovulum marinum gen. nov. sp. nov., a new member of the family Rhodobacteraceae isolated from deep seawater of the Northwest Indian Ocean.</title>
        <authorList>
            <person name="Ruan C."/>
            <person name="Wang J."/>
            <person name="Zheng X."/>
            <person name="Song L."/>
            <person name="Zhu Y."/>
            <person name="Huang Y."/>
            <person name="Lu Z."/>
            <person name="Du W."/>
            <person name="Huang L."/>
            <person name="Dai X."/>
        </authorList>
    </citation>
    <scope>NUCLEOTIDE SEQUENCE [LARGE SCALE GENOMIC DNA]</scope>
    <source>
        <strain evidence="7 8">2CG4</strain>
    </source>
</reference>
<keyword evidence="8" id="KW-1185">Reference proteome</keyword>
<evidence type="ECO:0000256" key="4">
    <source>
        <dbReference type="RuleBase" id="RU003834"/>
    </source>
</evidence>
<gene>
    <name evidence="7" type="ORF">GE300_11940</name>
</gene>
<comment type="caution">
    <text evidence="7">The sequence shown here is derived from an EMBL/GenBank/DDBJ whole genome shotgun (WGS) entry which is preliminary data.</text>
</comment>
<dbReference type="Pfam" id="PF02788">
    <property type="entry name" value="RuBisCO_large_N"/>
    <property type="match status" value="1"/>
</dbReference>
<dbReference type="InterPro" id="IPR000685">
    <property type="entry name" value="RuBisCO_lsu_C"/>
</dbReference>
<dbReference type="PANTHER" id="PTHR42704:SF17">
    <property type="entry name" value="RIBULOSE BISPHOSPHATE CARBOXYLASE LARGE CHAIN"/>
    <property type="match status" value="1"/>
</dbReference>
<dbReference type="AlphaFoldDB" id="A0A6L5Z2T4"/>
<proteinExistence type="inferred from homology"/>
<feature type="domain" description="Ribulose bisphosphate carboxylase large subunit ferrodoxin-like N-terminal" evidence="6">
    <location>
        <begin position="6"/>
        <end position="121"/>
    </location>
</feature>
<evidence type="ECO:0000256" key="3">
    <source>
        <dbReference type="ARBA" id="ARBA00022842"/>
    </source>
</evidence>
<dbReference type="InterPro" id="IPR020878">
    <property type="entry name" value="RuBisCo_large_chain_AS"/>
</dbReference>
<dbReference type="Pfam" id="PF00016">
    <property type="entry name" value="RuBisCO_large"/>
    <property type="match status" value="1"/>
</dbReference>
<dbReference type="Gene3D" id="3.30.70.150">
    <property type="entry name" value="RuBisCO large subunit, N-terminal domain"/>
    <property type="match status" value="1"/>
</dbReference>
<dbReference type="Proteomes" id="UP000474957">
    <property type="component" value="Unassembled WGS sequence"/>
</dbReference>
<keyword evidence="3" id="KW-0460">Magnesium</keyword>
<evidence type="ECO:0000259" key="6">
    <source>
        <dbReference type="Pfam" id="PF02788"/>
    </source>
</evidence>
<dbReference type="CDD" id="cd08207">
    <property type="entry name" value="RLP_NonPhot"/>
    <property type="match status" value="1"/>
</dbReference>
<keyword evidence="2" id="KW-0479">Metal-binding</keyword>
<dbReference type="SFLD" id="SFLDS00014">
    <property type="entry name" value="RuBisCO"/>
    <property type="match status" value="1"/>
</dbReference>
<dbReference type="InterPro" id="IPR036422">
    <property type="entry name" value="RuBisCO_lsu_N_sf"/>
</dbReference>
<dbReference type="PANTHER" id="PTHR42704">
    <property type="entry name" value="RIBULOSE BISPHOSPHATE CARBOXYLASE"/>
    <property type="match status" value="1"/>
</dbReference>
<sequence>MTRVTATYEIESPAGIARGAEAIAGEQSTGTFGNVPLETDALRARHGARIEELTVTGTSDRPALPCRTTGDSYERGVARISWPIENFGTQLPTLLATVAGNLFELADLSAVRLTDLDLPKVFAATNPGPQFGARGTKQAIGGHDGPLIGTIIKPCVGLTPEATAELVREMAEAGIDFIKDDELQANGPHNPLAARVAAVQRVLNDHEDKTGRRVIYAYNITDEIDQMWRNLDLLAEHGAFCPMVCVNAVGLSGLRAVRERSPFMIHGHRAGWGLYSRSPDIGISFQVWQKLWRLAGADHLHVNGLASKFTEEDRIVASSARSVQAPVFTDGGPEYVAMPVYSSAQTIWQIAPAQAVLGNDDFIYCAGGGIQGHPDGPGAGVTALRQAADAARDGIPVDRYADTHRALRVAMETYKRPILGEIPLD</sequence>
<dbReference type="InterPro" id="IPR017443">
    <property type="entry name" value="RuBisCO_lsu_fd_N"/>
</dbReference>
<dbReference type="InterPro" id="IPR036376">
    <property type="entry name" value="RuBisCO_lsu_C_sf"/>
</dbReference>
<dbReference type="InterPro" id="IPR033966">
    <property type="entry name" value="RuBisCO"/>
</dbReference>
<evidence type="ECO:0000313" key="8">
    <source>
        <dbReference type="Proteomes" id="UP000474957"/>
    </source>
</evidence>
<name>A0A6L5Z2T4_9RHOB</name>
<dbReference type="SUPFAM" id="SSF54966">
    <property type="entry name" value="RuBisCO, large subunit, small (N-terminal) domain"/>
    <property type="match status" value="1"/>
</dbReference>
<evidence type="ECO:0000259" key="5">
    <source>
        <dbReference type="Pfam" id="PF00016"/>
    </source>
</evidence>
<comment type="similarity">
    <text evidence="4">Belongs to the RuBisCO large chain family.</text>
</comment>
<dbReference type="GO" id="GO:0016984">
    <property type="term" value="F:ribulose-bisphosphate carboxylase activity"/>
    <property type="evidence" value="ECO:0007669"/>
    <property type="project" value="InterPro"/>
</dbReference>
<dbReference type="RefSeq" id="WP_154446809.1">
    <property type="nucleotide sequence ID" value="NZ_WIND01000008.1"/>
</dbReference>
<dbReference type="GO" id="GO:0015977">
    <property type="term" value="P:carbon fixation"/>
    <property type="evidence" value="ECO:0007669"/>
    <property type="project" value="InterPro"/>
</dbReference>
<protein>
    <submittedName>
        <fullName evidence="7">Ribulose 1,5-bisphosphate carboxylase</fullName>
    </submittedName>
</protein>
<evidence type="ECO:0000313" key="7">
    <source>
        <dbReference type="EMBL" id="MSU90322.1"/>
    </source>
</evidence>
<dbReference type="Gene3D" id="3.20.20.110">
    <property type="entry name" value="Ribulose bisphosphate carboxylase, large subunit, C-terminal domain"/>
    <property type="match status" value="1"/>
</dbReference>